<gene>
    <name evidence="2" type="ORF">GCM10022263_39240</name>
</gene>
<dbReference type="Proteomes" id="UP001500301">
    <property type="component" value="Unassembled WGS sequence"/>
</dbReference>
<organism evidence="2 3">
    <name type="scientific">Nocardioides daeguensis</name>
    <dbReference type="NCBI Taxonomy" id="908359"/>
    <lineage>
        <taxon>Bacteria</taxon>
        <taxon>Bacillati</taxon>
        <taxon>Actinomycetota</taxon>
        <taxon>Actinomycetes</taxon>
        <taxon>Propionibacteriales</taxon>
        <taxon>Nocardioidaceae</taxon>
        <taxon>Nocardioides</taxon>
    </lineage>
</organism>
<accession>A0ABP6WD91</accession>
<protein>
    <recommendedName>
        <fullName evidence="4">Sulfotransferase family protein</fullName>
    </recommendedName>
</protein>
<keyword evidence="3" id="KW-1185">Reference proteome</keyword>
<feature type="compositionally biased region" description="Basic residues" evidence="1">
    <location>
        <begin position="360"/>
        <end position="369"/>
    </location>
</feature>
<evidence type="ECO:0008006" key="4">
    <source>
        <dbReference type="Google" id="ProtNLM"/>
    </source>
</evidence>
<dbReference type="EMBL" id="BAABBB010000024">
    <property type="protein sequence ID" value="GAA3548349.1"/>
    <property type="molecule type" value="Genomic_DNA"/>
</dbReference>
<evidence type="ECO:0000313" key="2">
    <source>
        <dbReference type="EMBL" id="GAA3548349.1"/>
    </source>
</evidence>
<reference evidence="3" key="1">
    <citation type="journal article" date="2019" name="Int. J. Syst. Evol. Microbiol.">
        <title>The Global Catalogue of Microorganisms (GCM) 10K type strain sequencing project: providing services to taxonomists for standard genome sequencing and annotation.</title>
        <authorList>
            <consortium name="The Broad Institute Genomics Platform"/>
            <consortium name="The Broad Institute Genome Sequencing Center for Infectious Disease"/>
            <person name="Wu L."/>
            <person name="Ma J."/>
        </authorList>
    </citation>
    <scope>NUCLEOTIDE SEQUENCE [LARGE SCALE GENOMIC DNA]</scope>
    <source>
        <strain evidence="3">JCM 17460</strain>
    </source>
</reference>
<dbReference type="RefSeq" id="WP_218236520.1">
    <property type="nucleotide sequence ID" value="NZ_BAABBB010000024.1"/>
</dbReference>
<proteinExistence type="predicted"/>
<evidence type="ECO:0000313" key="3">
    <source>
        <dbReference type="Proteomes" id="UP001500301"/>
    </source>
</evidence>
<comment type="caution">
    <text evidence="2">The sequence shown here is derived from an EMBL/GenBank/DDBJ whole genome shotgun (WGS) entry which is preliminary data.</text>
</comment>
<name>A0ABP6WD91_9ACTN</name>
<sequence>MTASLPLPAGARILHVGPPKTGTTALQSSLHQARAELEEQGVHYLSRGRHDASAARWITRRPVLGSDLVKAEQRWERIASDLRAPSTARRLFSSEFLSDATDDQVDEILTRIGHSDLWAVLTLRPLARILSSQYQQTLQSGGRREYDEWLRSLFTPEHTRPAPRQFWLRHRHDALARRWAERIGPEKVIVVVLDPVDRDFLPRTFEQILGLTARTLTAKPALENRSLTAAEAEVIRRFNVQYRRAGLRPESQARMLIDIGNHLKQRTPHDDEPRIVTPDWALSRANEVAAEMAANIGALGVDVRGDLAQLSAVPLTGARETTVPGTVDPELAADVAIGVATAIQRLGTAAPQLPATPPRRLARWARRRG</sequence>
<evidence type="ECO:0000256" key="1">
    <source>
        <dbReference type="SAM" id="MobiDB-lite"/>
    </source>
</evidence>
<feature type="region of interest" description="Disordered" evidence="1">
    <location>
        <begin position="350"/>
        <end position="369"/>
    </location>
</feature>